<keyword evidence="2" id="KW-0285">Flavoprotein</keyword>
<protein>
    <submittedName>
        <fullName evidence="6">Flavin reductase (DIM6/NTAB) family NADH-FMN oxidoreductase RutF</fullName>
    </submittedName>
</protein>
<dbReference type="OrthoDB" id="9794638at2"/>
<evidence type="ECO:0000256" key="1">
    <source>
        <dbReference type="ARBA" id="ARBA00001917"/>
    </source>
</evidence>
<dbReference type="Pfam" id="PF01613">
    <property type="entry name" value="Flavin_Reduct"/>
    <property type="match status" value="1"/>
</dbReference>
<feature type="domain" description="Flavin reductase like" evidence="5">
    <location>
        <begin position="19"/>
        <end position="173"/>
    </location>
</feature>
<comment type="caution">
    <text evidence="6">The sequence shown here is derived from an EMBL/GenBank/DDBJ whole genome shotgun (WGS) entry which is preliminary data.</text>
</comment>
<organism evidence="6 7">
    <name type="scientific">Plasticicumulans lactativorans</name>
    <dbReference type="NCBI Taxonomy" id="1133106"/>
    <lineage>
        <taxon>Bacteria</taxon>
        <taxon>Pseudomonadati</taxon>
        <taxon>Pseudomonadota</taxon>
        <taxon>Gammaproteobacteria</taxon>
        <taxon>Candidatus Competibacteraceae</taxon>
        <taxon>Plasticicumulans</taxon>
    </lineage>
</organism>
<dbReference type="EMBL" id="SLWY01000003">
    <property type="protein sequence ID" value="TCO83051.1"/>
    <property type="molecule type" value="Genomic_DNA"/>
</dbReference>
<comment type="similarity">
    <text evidence="4">Belongs to the flavoredoxin family.</text>
</comment>
<dbReference type="Proteomes" id="UP000295765">
    <property type="component" value="Unassembled WGS sequence"/>
</dbReference>
<dbReference type="PANTHER" id="PTHR33798">
    <property type="entry name" value="FLAVOPROTEIN OXYGENASE"/>
    <property type="match status" value="1"/>
</dbReference>
<sequence length="204" mass="22084">MTFDPDELPQDARYRLAIGSVLPRPIAWVSTCDAAERPNLAPFSFFTVAASQPLTLVFCPQIAAHGEKDTLRNLRGRGECVVNITNADTAGAMNLSSADLPYGESEFAFAGLTPVASEVVRPPRVGEAPVAFECRVERIVDCGDGGLGSGSAVFARVLRIHVRDDLFDGRHIATDRLRPIGRMAGNDYLGLDGVFSLERPRGRR</sequence>
<gene>
    <name evidence="6" type="ORF">EV699_10396</name>
</gene>
<dbReference type="InterPro" id="IPR012349">
    <property type="entry name" value="Split_barrel_FMN-bd"/>
</dbReference>
<dbReference type="RefSeq" id="WP_132538734.1">
    <property type="nucleotide sequence ID" value="NZ_SLWY01000003.1"/>
</dbReference>
<evidence type="ECO:0000256" key="3">
    <source>
        <dbReference type="ARBA" id="ARBA00022643"/>
    </source>
</evidence>
<accession>A0A4R2L7U2</accession>
<evidence type="ECO:0000313" key="6">
    <source>
        <dbReference type="EMBL" id="TCO83051.1"/>
    </source>
</evidence>
<keyword evidence="3" id="KW-0288">FMN</keyword>
<dbReference type="GO" id="GO:0016646">
    <property type="term" value="F:oxidoreductase activity, acting on the CH-NH group of donors, NAD or NADP as acceptor"/>
    <property type="evidence" value="ECO:0007669"/>
    <property type="project" value="UniProtKB-ARBA"/>
</dbReference>
<comment type="cofactor">
    <cofactor evidence="1">
        <name>FMN</name>
        <dbReference type="ChEBI" id="CHEBI:58210"/>
    </cofactor>
</comment>
<proteinExistence type="inferred from homology"/>
<evidence type="ECO:0000259" key="5">
    <source>
        <dbReference type="SMART" id="SM00903"/>
    </source>
</evidence>
<reference evidence="6 7" key="1">
    <citation type="submission" date="2019-03" db="EMBL/GenBank/DDBJ databases">
        <title>Genomic Encyclopedia of Type Strains, Phase IV (KMG-IV): sequencing the most valuable type-strain genomes for metagenomic binning, comparative biology and taxonomic classification.</title>
        <authorList>
            <person name="Goeker M."/>
        </authorList>
    </citation>
    <scope>NUCLEOTIDE SEQUENCE [LARGE SCALE GENOMIC DNA]</scope>
    <source>
        <strain evidence="6 7">DSM 25287</strain>
    </source>
</reference>
<dbReference type="SUPFAM" id="SSF50475">
    <property type="entry name" value="FMN-binding split barrel"/>
    <property type="match status" value="1"/>
</dbReference>
<evidence type="ECO:0000313" key="7">
    <source>
        <dbReference type="Proteomes" id="UP000295765"/>
    </source>
</evidence>
<evidence type="ECO:0000256" key="2">
    <source>
        <dbReference type="ARBA" id="ARBA00022630"/>
    </source>
</evidence>
<dbReference type="PANTHER" id="PTHR33798:SF5">
    <property type="entry name" value="FLAVIN REDUCTASE LIKE DOMAIN-CONTAINING PROTEIN"/>
    <property type="match status" value="1"/>
</dbReference>
<dbReference type="Gene3D" id="2.30.110.10">
    <property type="entry name" value="Electron Transport, Fmn-binding Protein, Chain A"/>
    <property type="match status" value="1"/>
</dbReference>
<dbReference type="InterPro" id="IPR002563">
    <property type="entry name" value="Flavin_Rdtase-like_dom"/>
</dbReference>
<evidence type="ECO:0000256" key="4">
    <source>
        <dbReference type="ARBA" id="ARBA00038054"/>
    </source>
</evidence>
<keyword evidence="7" id="KW-1185">Reference proteome</keyword>
<dbReference type="GO" id="GO:0010181">
    <property type="term" value="F:FMN binding"/>
    <property type="evidence" value="ECO:0007669"/>
    <property type="project" value="InterPro"/>
</dbReference>
<name>A0A4R2L7U2_9GAMM</name>
<dbReference type="AlphaFoldDB" id="A0A4R2L7U2"/>
<dbReference type="SMART" id="SM00903">
    <property type="entry name" value="Flavin_Reduct"/>
    <property type="match status" value="1"/>
</dbReference>